<keyword evidence="1 3" id="KW-0238">DNA-binding</keyword>
<feature type="domain" description="HMG box" evidence="5">
    <location>
        <begin position="168"/>
        <end position="270"/>
    </location>
</feature>
<evidence type="ECO:0000256" key="2">
    <source>
        <dbReference type="ARBA" id="ARBA00023163"/>
    </source>
</evidence>
<dbReference type="GO" id="GO:0001228">
    <property type="term" value="F:DNA-binding transcription activator activity, RNA polymerase II-specific"/>
    <property type="evidence" value="ECO:0007669"/>
    <property type="project" value="TreeGrafter"/>
</dbReference>
<dbReference type="InterPro" id="IPR050140">
    <property type="entry name" value="SRY-related_HMG-box_TF-like"/>
</dbReference>
<evidence type="ECO:0000256" key="4">
    <source>
        <dbReference type="SAM" id="MobiDB-lite"/>
    </source>
</evidence>
<feature type="compositionally biased region" description="Polar residues" evidence="4">
    <location>
        <begin position="195"/>
        <end position="215"/>
    </location>
</feature>
<dbReference type="SUPFAM" id="SSF47095">
    <property type="entry name" value="HMG-box"/>
    <property type="match status" value="1"/>
</dbReference>
<keyword evidence="3" id="KW-0539">Nucleus</keyword>
<feature type="compositionally biased region" description="Low complexity" evidence="4">
    <location>
        <begin position="124"/>
        <end position="134"/>
    </location>
</feature>
<protein>
    <recommendedName>
        <fullName evidence="5">HMG box domain-containing protein</fullName>
    </recommendedName>
</protein>
<gene>
    <name evidence="6" type="ORF">B0H15DRAFT_869174</name>
</gene>
<dbReference type="Proteomes" id="UP001222325">
    <property type="component" value="Unassembled WGS sequence"/>
</dbReference>
<dbReference type="Gene3D" id="1.10.30.10">
    <property type="entry name" value="High mobility group box domain"/>
    <property type="match status" value="1"/>
</dbReference>
<dbReference type="InterPro" id="IPR036910">
    <property type="entry name" value="HMG_box_dom_sf"/>
</dbReference>
<feature type="DNA-binding region" description="HMG box" evidence="3">
    <location>
        <begin position="168"/>
        <end position="270"/>
    </location>
</feature>
<dbReference type="EMBL" id="JARJCN010000115">
    <property type="protein sequence ID" value="KAJ7073393.1"/>
    <property type="molecule type" value="Genomic_DNA"/>
</dbReference>
<dbReference type="GO" id="GO:0000978">
    <property type="term" value="F:RNA polymerase II cis-regulatory region sequence-specific DNA binding"/>
    <property type="evidence" value="ECO:0007669"/>
    <property type="project" value="TreeGrafter"/>
</dbReference>
<dbReference type="InterPro" id="IPR009071">
    <property type="entry name" value="HMG_box_dom"/>
</dbReference>
<dbReference type="CDD" id="cd01389">
    <property type="entry name" value="HMG-box_ROX1-like"/>
    <property type="match status" value="1"/>
</dbReference>
<keyword evidence="7" id="KW-1185">Reference proteome</keyword>
<evidence type="ECO:0000313" key="6">
    <source>
        <dbReference type="EMBL" id="KAJ7073393.1"/>
    </source>
</evidence>
<proteinExistence type="predicted"/>
<evidence type="ECO:0000256" key="1">
    <source>
        <dbReference type="ARBA" id="ARBA00023125"/>
    </source>
</evidence>
<dbReference type="PANTHER" id="PTHR10270:SF161">
    <property type="entry name" value="SEX-DETERMINING REGION Y PROTEIN"/>
    <property type="match status" value="1"/>
</dbReference>
<evidence type="ECO:0000256" key="3">
    <source>
        <dbReference type="PROSITE-ProRule" id="PRU00267"/>
    </source>
</evidence>
<dbReference type="SMART" id="SM00398">
    <property type="entry name" value="HMG"/>
    <property type="match status" value="1"/>
</dbReference>
<dbReference type="PROSITE" id="PS50118">
    <property type="entry name" value="HMG_BOX_2"/>
    <property type="match status" value="1"/>
</dbReference>
<keyword evidence="2" id="KW-0804">Transcription</keyword>
<name>A0AAD6XLR8_9AGAR</name>
<feature type="region of interest" description="Disordered" evidence="4">
    <location>
        <begin position="195"/>
        <end position="231"/>
    </location>
</feature>
<dbReference type="AlphaFoldDB" id="A0AAD6XLR8"/>
<dbReference type="GO" id="GO:0005634">
    <property type="term" value="C:nucleus"/>
    <property type="evidence" value="ECO:0007669"/>
    <property type="project" value="UniProtKB-UniRule"/>
</dbReference>
<feature type="compositionally biased region" description="Basic and acidic residues" evidence="4">
    <location>
        <begin position="158"/>
        <end position="168"/>
    </location>
</feature>
<organism evidence="6 7">
    <name type="scientific">Mycena belliarum</name>
    <dbReference type="NCBI Taxonomy" id="1033014"/>
    <lineage>
        <taxon>Eukaryota</taxon>
        <taxon>Fungi</taxon>
        <taxon>Dikarya</taxon>
        <taxon>Basidiomycota</taxon>
        <taxon>Agaricomycotina</taxon>
        <taxon>Agaricomycetes</taxon>
        <taxon>Agaricomycetidae</taxon>
        <taxon>Agaricales</taxon>
        <taxon>Marasmiineae</taxon>
        <taxon>Mycenaceae</taxon>
        <taxon>Mycena</taxon>
    </lineage>
</organism>
<sequence length="599" mass="64099">MMADARYRRAPDGSLYKIINRGGRRSEGLSLLFVQPPSLFVRSAGGTESERMPALRTRATHPPARPLNLSTPPLLTVVAPTPRVSTFSFPTKHNLADSPFSSPSSSPFEPDLRDVAEDAEAAERLASSAASPQAPHHDALPPPPTKPAPRRASSTEPCRPKRGDPNYVKRPENAFMLFRRECAAELRMSACPRITASSSSAPVPDSTPKNDNGPSPQAPSAKGKSKMRQADLSKMISARWKALSPAERARWQDLAAERKHEHGLLHPEYVFRPARPLHRRTSRKSSTPVPQALEFIVPASSEGRRSASTPAHPHPYQLVQVPRVDFSLSNSSSSFSASLEPSPDFFSFSDPFTDFTALSPSLDPNSSLLSLLSMHGMGGDFDYIPRVASTGAGAPQLAEGIQEDASAKACSLRGALLPETIASPASSADGSSQSSPYTPASALHSFLFYPPVHTSHPYPSSFRSVSAASAKLDIPSTTFDPRATFSHPFGDAEASYAPWAPQWAAASPWSSTSFPLHPGDLQLDFDIGHVPASEAGWGVDAFSLSEAQSGVPEFHSDSSPHTPIVFPGASSLPPFSAFSPADGVSMELDLDFPTDGRGI</sequence>
<evidence type="ECO:0000259" key="5">
    <source>
        <dbReference type="PROSITE" id="PS50118"/>
    </source>
</evidence>
<reference evidence="6" key="1">
    <citation type="submission" date="2023-03" db="EMBL/GenBank/DDBJ databases">
        <title>Massive genome expansion in bonnet fungi (Mycena s.s.) driven by repeated elements and novel gene families across ecological guilds.</title>
        <authorList>
            <consortium name="Lawrence Berkeley National Laboratory"/>
            <person name="Harder C.B."/>
            <person name="Miyauchi S."/>
            <person name="Viragh M."/>
            <person name="Kuo A."/>
            <person name="Thoen E."/>
            <person name="Andreopoulos B."/>
            <person name="Lu D."/>
            <person name="Skrede I."/>
            <person name="Drula E."/>
            <person name="Henrissat B."/>
            <person name="Morin E."/>
            <person name="Kohler A."/>
            <person name="Barry K."/>
            <person name="LaButti K."/>
            <person name="Morin E."/>
            <person name="Salamov A."/>
            <person name="Lipzen A."/>
            <person name="Mereny Z."/>
            <person name="Hegedus B."/>
            <person name="Baldrian P."/>
            <person name="Stursova M."/>
            <person name="Weitz H."/>
            <person name="Taylor A."/>
            <person name="Grigoriev I.V."/>
            <person name="Nagy L.G."/>
            <person name="Martin F."/>
            <person name="Kauserud H."/>
        </authorList>
    </citation>
    <scope>NUCLEOTIDE SEQUENCE</scope>
    <source>
        <strain evidence="6">CBHHK173m</strain>
    </source>
</reference>
<comment type="caution">
    <text evidence="6">The sequence shown here is derived from an EMBL/GenBank/DDBJ whole genome shotgun (WGS) entry which is preliminary data.</text>
</comment>
<accession>A0AAD6XLR8</accession>
<dbReference type="Pfam" id="PF00505">
    <property type="entry name" value="HMG_box"/>
    <property type="match status" value="1"/>
</dbReference>
<evidence type="ECO:0000313" key="7">
    <source>
        <dbReference type="Proteomes" id="UP001222325"/>
    </source>
</evidence>
<dbReference type="PANTHER" id="PTHR10270">
    <property type="entry name" value="SOX TRANSCRIPTION FACTOR"/>
    <property type="match status" value="1"/>
</dbReference>
<feature type="region of interest" description="Disordered" evidence="4">
    <location>
        <begin position="120"/>
        <end position="168"/>
    </location>
</feature>
<dbReference type="GO" id="GO:0030154">
    <property type="term" value="P:cell differentiation"/>
    <property type="evidence" value="ECO:0007669"/>
    <property type="project" value="TreeGrafter"/>
</dbReference>